<feature type="region of interest" description="Disordered" evidence="1">
    <location>
        <begin position="1"/>
        <end position="189"/>
    </location>
</feature>
<dbReference type="AlphaFoldDB" id="A0A177A8F8"/>
<accession>A0A177A8F8</accession>
<dbReference type="Proteomes" id="UP000077154">
    <property type="component" value="Unassembled WGS sequence"/>
</dbReference>
<evidence type="ECO:0000256" key="1">
    <source>
        <dbReference type="SAM" id="MobiDB-lite"/>
    </source>
</evidence>
<dbReference type="OrthoDB" id="5380416at2759"/>
<proteinExistence type="predicted"/>
<dbReference type="RefSeq" id="XP_024323740.1">
    <property type="nucleotide sequence ID" value="XM_024468506.1"/>
</dbReference>
<name>A0A177A8F8_9PEZI</name>
<organism evidence="2">
    <name type="scientific">Pseudogymnoascus destructans</name>
    <dbReference type="NCBI Taxonomy" id="655981"/>
    <lineage>
        <taxon>Eukaryota</taxon>
        <taxon>Fungi</taxon>
        <taxon>Dikarya</taxon>
        <taxon>Ascomycota</taxon>
        <taxon>Pezizomycotina</taxon>
        <taxon>Leotiomycetes</taxon>
        <taxon>Thelebolales</taxon>
        <taxon>Thelebolaceae</taxon>
        <taxon>Pseudogymnoascus</taxon>
    </lineage>
</organism>
<protein>
    <submittedName>
        <fullName evidence="2">Uncharacterized protein</fullName>
    </submittedName>
</protein>
<feature type="compositionally biased region" description="Pro residues" evidence="1">
    <location>
        <begin position="29"/>
        <end position="47"/>
    </location>
</feature>
<dbReference type="eggNOG" id="ENOG502SUU9">
    <property type="taxonomic scope" value="Eukaryota"/>
</dbReference>
<dbReference type="GeneID" id="36287948"/>
<gene>
    <name evidence="2" type="ORF">VC83_04879</name>
</gene>
<feature type="compositionally biased region" description="Polar residues" evidence="1">
    <location>
        <begin position="69"/>
        <end position="82"/>
    </location>
</feature>
<feature type="compositionally biased region" description="Basic and acidic residues" evidence="1">
    <location>
        <begin position="57"/>
        <end position="66"/>
    </location>
</feature>
<feature type="compositionally biased region" description="Basic and acidic residues" evidence="1">
    <location>
        <begin position="134"/>
        <end position="159"/>
    </location>
</feature>
<reference evidence="2" key="1">
    <citation type="submission" date="2016-03" db="EMBL/GenBank/DDBJ databases">
        <title>Updated assembly of Pseudogymnoascus destructans, the fungus causing white-nose syndrome of bats.</title>
        <authorList>
            <person name="Palmer J.M."/>
            <person name="Drees K.P."/>
            <person name="Foster J.T."/>
            <person name="Lindner D.L."/>
        </authorList>
    </citation>
    <scope>NUCLEOTIDE SEQUENCE [LARGE SCALE GENOMIC DNA]</scope>
    <source>
        <strain evidence="2">20631-21</strain>
    </source>
</reference>
<sequence length="189" mass="20496">MTATTTTPSRKFELPVLAPLDSLTAGTDIPPPPDSPIAKAPPPPPKAPSAISTTSKPEGEQSRGREPGSPTNGLLTPMSMTSPRRPGSIRRFLSRRSLNGFVPDEGAPPARPLSSLSMAPTSGQKRSGRWWRRFVGDREERERKRTSVVYEDRREKDEPAAPSLPEISALGVKSGEQEGLDGDMFKNIK</sequence>
<feature type="compositionally biased region" description="Polar residues" evidence="1">
    <location>
        <begin position="114"/>
        <end position="125"/>
    </location>
</feature>
<dbReference type="EMBL" id="KV441396">
    <property type="protein sequence ID" value="OAF58455.1"/>
    <property type="molecule type" value="Genomic_DNA"/>
</dbReference>
<dbReference type="VEuPathDB" id="FungiDB:GMDG_07694"/>
<evidence type="ECO:0000313" key="2">
    <source>
        <dbReference type="EMBL" id="OAF58455.1"/>
    </source>
</evidence>